<keyword evidence="4 6" id="KW-0378">Hydrolase</keyword>
<dbReference type="PROSITE" id="PS01091">
    <property type="entry name" value="TATD_3"/>
    <property type="match status" value="1"/>
</dbReference>
<evidence type="ECO:0000313" key="7">
    <source>
        <dbReference type="Proteomes" id="UP000070299"/>
    </source>
</evidence>
<dbReference type="Proteomes" id="UP000070299">
    <property type="component" value="Unassembled WGS sequence"/>
</dbReference>
<keyword evidence="7" id="KW-1185">Reference proteome</keyword>
<evidence type="ECO:0000256" key="2">
    <source>
        <dbReference type="ARBA" id="ARBA00022722"/>
    </source>
</evidence>
<dbReference type="Pfam" id="PF01026">
    <property type="entry name" value="TatD_DNase"/>
    <property type="match status" value="1"/>
</dbReference>
<name>A0A136A3S4_9ALTE</name>
<dbReference type="CDD" id="cd01310">
    <property type="entry name" value="TatD_DNAse"/>
    <property type="match status" value="1"/>
</dbReference>
<dbReference type="PANTHER" id="PTHR10060:SF15">
    <property type="entry name" value="DEOXYRIBONUCLEASE TATDN1"/>
    <property type="match status" value="1"/>
</dbReference>
<keyword evidence="3 5" id="KW-0479">Metal-binding</keyword>
<evidence type="ECO:0000256" key="1">
    <source>
        <dbReference type="ARBA" id="ARBA00009275"/>
    </source>
</evidence>
<comment type="similarity">
    <text evidence="1">Belongs to the metallo-dependent hydrolases superfamily. TatD-type hydrolase family.</text>
</comment>
<feature type="binding site" evidence="5">
    <location>
        <position position="204"/>
    </location>
    <ligand>
        <name>a divalent metal cation</name>
        <dbReference type="ChEBI" id="CHEBI:60240"/>
        <label>1</label>
    </ligand>
</feature>
<evidence type="ECO:0000313" key="6">
    <source>
        <dbReference type="EMBL" id="KXI29893.1"/>
    </source>
</evidence>
<keyword evidence="2" id="KW-0540">Nuclease</keyword>
<dbReference type="OrthoDB" id="9810005at2"/>
<dbReference type="PANTHER" id="PTHR10060">
    <property type="entry name" value="TATD FAMILY DEOXYRIBONUCLEASE"/>
    <property type="match status" value="1"/>
</dbReference>
<gene>
    <name evidence="6" type="ORF">AX660_07665</name>
</gene>
<dbReference type="InterPro" id="IPR050891">
    <property type="entry name" value="TatD-type_Hydrolase"/>
</dbReference>
<dbReference type="InterPro" id="IPR018228">
    <property type="entry name" value="DNase_TatD-rel_CS"/>
</dbReference>
<dbReference type="InterPro" id="IPR001130">
    <property type="entry name" value="TatD-like"/>
</dbReference>
<dbReference type="GO" id="GO:0004518">
    <property type="term" value="F:nuclease activity"/>
    <property type="evidence" value="ECO:0007669"/>
    <property type="project" value="UniProtKB-KW"/>
</dbReference>
<dbReference type="EMBL" id="LSNE01000003">
    <property type="protein sequence ID" value="KXI29893.1"/>
    <property type="molecule type" value="Genomic_DNA"/>
</dbReference>
<feature type="binding site" evidence="5">
    <location>
        <position position="92"/>
    </location>
    <ligand>
        <name>a divalent metal cation</name>
        <dbReference type="ChEBI" id="CHEBI:60240"/>
        <label>1</label>
    </ligand>
</feature>
<evidence type="ECO:0000256" key="5">
    <source>
        <dbReference type="PIRSR" id="PIRSR005902-1"/>
    </source>
</evidence>
<dbReference type="SUPFAM" id="SSF51556">
    <property type="entry name" value="Metallo-dependent hydrolases"/>
    <property type="match status" value="1"/>
</dbReference>
<dbReference type="InterPro" id="IPR032466">
    <property type="entry name" value="Metal_Hydrolase"/>
</dbReference>
<feature type="binding site" evidence="5">
    <location>
        <position position="128"/>
    </location>
    <ligand>
        <name>a divalent metal cation</name>
        <dbReference type="ChEBI" id="CHEBI:60240"/>
        <label>2</label>
    </ligand>
</feature>
<accession>A0A136A3S4</accession>
<dbReference type="GO" id="GO:0046872">
    <property type="term" value="F:metal ion binding"/>
    <property type="evidence" value="ECO:0007669"/>
    <property type="project" value="UniProtKB-KW"/>
</dbReference>
<dbReference type="GO" id="GO:0016788">
    <property type="term" value="F:hydrolase activity, acting on ester bonds"/>
    <property type="evidence" value="ECO:0007669"/>
    <property type="project" value="InterPro"/>
</dbReference>
<feature type="binding site" evidence="5">
    <location>
        <position position="153"/>
    </location>
    <ligand>
        <name>a divalent metal cation</name>
        <dbReference type="ChEBI" id="CHEBI:60240"/>
        <label>2</label>
    </ligand>
</feature>
<dbReference type="Gene3D" id="3.20.20.140">
    <property type="entry name" value="Metal-dependent hydrolases"/>
    <property type="match status" value="1"/>
</dbReference>
<proteinExistence type="inferred from homology"/>
<evidence type="ECO:0000256" key="3">
    <source>
        <dbReference type="ARBA" id="ARBA00022723"/>
    </source>
</evidence>
<dbReference type="STRING" id="1799789.AX660_07665"/>
<dbReference type="AlphaFoldDB" id="A0A136A3S4"/>
<dbReference type="FunFam" id="3.20.20.140:FF:000005">
    <property type="entry name" value="TatD family hydrolase"/>
    <property type="match status" value="1"/>
</dbReference>
<comment type="caution">
    <text evidence="6">The sequence shown here is derived from an EMBL/GenBank/DDBJ whole genome shotgun (WGS) entry which is preliminary data.</text>
</comment>
<protein>
    <submittedName>
        <fullName evidence="6">Hydrolase TatD</fullName>
    </submittedName>
</protein>
<sequence>MSWFDIGVNLGNERFDVEAVLARSNAAGVSSMMLTGTSVAESQKALELCRQYPPTLYSTAGVHPHYASEFNQQAYAALFALCQAPQVVAVGECGLDFNRNFSTPQQQLHAFEQQLQLACELKLPVFLHERDAFDEQVRLLKKYRAKLVGGVAHCFTGNITQMQTYLELDLYIGITGWVCDLTRGLALREAVKSLPLNRLMLETDAPYLRPKGLANHRKLDNGNNEPAYLPYIAEQLAAICEIDIQLIKQHSYANSQALFGLRKQGNLHAN</sequence>
<reference evidence="7" key="1">
    <citation type="submission" date="2016-02" db="EMBL/GenBank/DDBJ databases">
        <authorList>
            <person name="Schultz-Johansen M."/>
            <person name="Glaring M.A."/>
            <person name="Bech P.K."/>
            <person name="Stougaard P."/>
        </authorList>
    </citation>
    <scope>NUCLEOTIDE SEQUENCE [LARGE SCALE GENOMIC DNA]</scope>
    <source>
        <strain evidence="7">S66</strain>
    </source>
</reference>
<organism evidence="6 7">
    <name type="scientific">Paraglaciecola hydrolytica</name>
    <dbReference type="NCBI Taxonomy" id="1799789"/>
    <lineage>
        <taxon>Bacteria</taxon>
        <taxon>Pseudomonadati</taxon>
        <taxon>Pseudomonadota</taxon>
        <taxon>Gammaproteobacteria</taxon>
        <taxon>Alteromonadales</taxon>
        <taxon>Alteromonadaceae</taxon>
        <taxon>Paraglaciecola</taxon>
    </lineage>
</organism>
<dbReference type="RefSeq" id="WP_068373251.1">
    <property type="nucleotide sequence ID" value="NZ_LSNE01000003.1"/>
</dbReference>
<evidence type="ECO:0000256" key="4">
    <source>
        <dbReference type="ARBA" id="ARBA00022801"/>
    </source>
</evidence>
<dbReference type="PIRSF" id="PIRSF005902">
    <property type="entry name" value="DNase_TatD"/>
    <property type="match status" value="1"/>
</dbReference>
<dbReference type="PROSITE" id="PS01090">
    <property type="entry name" value="TATD_2"/>
    <property type="match status" value="1"/>
</dbReference>